<dbReference type="InterPro" id="IPR027417">
    <property type="entry name" value="P-loop_NTPase"/>
</dbReference>
<keyword evidence="1" id="KW-0732">Signal</keyword>
<gene>
    <name evidence="2" type="ORF">EVOR1521_LOCUS16242</name>
</gene>
<feature type="signal peptide" evidence="1">
    <location>
        <begin position="1"/>
        <end position="22"/>
    </location>
</feature>
<sequence length="322" mass="35682">MAVAGAPRLLASGLLAVLPLWACDVGDTSEPGLQHLELLQQQLRLLAGARHPEALPLTWVHFPKAGSSFLNVLVHTPGFCPGVPLTVSIDEDSFGCRFATNFFNACPDLCDPASVRCQASPHECIGSRYPELEGHMVGLFRQPEQRILSAYHDEARTWMVLGTDCTHQNSTKPPAPIFARYFAGTVAYQLVGEGLLNYGGGHHWLPGLLDIPERTVEMAEEAVRRLQGFAFVGITEEWDLSICLFRKIFGGPCHALDFSNTRSSFPGKQAEDFYDTAPLEGFQDEIDRIVYQEALRIFRQDLLQHNVSMDSCHDCFAQAGRH</sequence>
<reference evidence="2" key="1">
    <citation type="submission" date="2023-08" db="EMBL/GenBank/DDBJ databases">
        <authorList>
            <person name="Chen Y."/>
            <person name="Shah S."/>
            <person name="Dougan E. K."/>
            <person name="Thang M."/>
            <person name="Chan C."/>
        </authorList>
    </citation>
    <scope>NUCLEOTIDE SEQUENCE</scope>
</reference>
<evidence type="ECO:0000256" key="1">
    <source>
        <dbReference type="SAM" id="SignalP"/>
    </source>
</evidence>
<comment type="caution">
    <text evidence="2">The sequence shown here is derived from an EMBL/GenBank/DDBJ whole genome shotgun (WGS) entry which is preliminary data.</text>
</comment>
<proteinExistence type="predicted"/>
<dbReference type="Gene3D" id="3.40.50.300">
    <property type="entry name" value="P-loop containing nucleotide triphosphate hydrolases"/>
    <property type="match status" value="1"/>
</dbReference>
<name>A0AA36IP23_9DINO</name>
<dbReference type="Proteomes" id="UP001178507">
    <property type="component" value="Unassembled WGS sequence"/>
</dbReference>
<organism evidence="2 3">
    <name type="scientific">Effrenium voratum</name>
    <dbReference type="NCBI Taxonomy" id="2562239"/>
    <lineage>
        <taxon>Eukaryota</taxon>
        <taxon>Sar</taxon>
        <taxon>Alveolata</taxon>
        <taxon>Dinophyceae</taxon>
        <taxon>Suessiales</taxon>
        <taxon>Symbiodiniaceae</taxon>
        <taxon>Effrenium</taxon>
    </lineage>
</organism>
<keyword evidence="3" id="KW-1185">Reference proteome</keyword>
<protein>
    <submittedName>
        <fullName evidence="2">Uncharacterized protein</fullName>
    </submittedName>
</protein>
<evidence type="ECO:0000313" key="3">
    <source>
        <dbReference type="Proteomes" id="UP001178507"/>
    </source>
</evidence>
<accession>A0AA36IP23</accession>
<dbReference type="EMBL" id="CAUJNA010002187">
    <property type="protein sequence ID" value="CAJ1390963.1"/>
    <property type="molecule type" value="Genomic_DNA"/>
</dbReference>
<dbReference type="AlphaFoldDB" id="A0AA36IP23"/>
<evidence type="ECO:0000313" key="2">
    <source>
        <dbReference type="EMBL" id="CAJ1390963.1"/>
    </source>
</evidence>
<feature type="chain" id="PRO_5041370303" evidence="1">
    <location>
        <begin position="23"/>
        <end position="322"/>
    </location>
</feature>